<comment type="caution">
    <text evidence="7">The sequence shown here is derived from an EMBL/GenBank/DDBJ whole genome shotgun (WGS) entry which is preliminary data.</text>
</comment>
<evidence type="ECO:0000256" key="2">
    <source>
        <dbReference type="ARBA" id="ARBA00009759"/>
    </source>
</evidence>
<evidence type="ECO:0000256" key="6">
    <source>
        <dbReference type="PIRSR" id="PIRSR600760-2"/>
    </source>
</evidence>
<dbReference type="Pfam" id="PF00459">
    <property type="entry name" value="Inositol_P"/>
    <property type="match status" value="1"/>
</dbReference>
<reference evidence="7" key="2">
    <citation type="submission" date="2023-05" db="EMBL/GenBank/DDBJ databases">
        <authorList>
            <consortium name="Lawrence Berkeley National Laboratory"/>
            <person name="Steindorff A."/>
            <person name="Hensen N."/>
            <person name="Bonometti L."/>
            <person name="Westerberg I."/>
            <person name="Brannstrom I.O."/>
            <person name="Guillou S."/>
            <person name="Cros-Aarteil S."/>
            <person name="Calhoun S."/>
            <person name="Haridas S."/>
            <person name="Kuo A."/>
            <person name="Mondo S."/>
            <person name="Pangilinan J."/>
            <person name="Riley R."/>
            <person name="Labutti K."/>
            <person name="Andreopoulos B."/>
            <person name="Lipzen A."/>
            <person name="Chen C."/>
            <person name="Yanf M."/>
            <person name="Daum C."/>
            <person name="Ng V."/>
            <person name="Clum A."/>
            <person name="Ohm R."/>
            <person name="Martin F."/>
            <person name="Silar P."/>
            <person name="Natvig D."/>
            <person name="Lalanne C."/>
            <person name="Gautier V."/>
            <person name="Ament-Velasquez S.L."/>
            <person name="Kruys A."/>
            <person name="Hutchinson M.I."/>
            <person name="Powell A.J."/>
            <person name="Barry K."/>
            <person name="Miller A.N."/>
            <person name="Grigoriev I.V."/>
            <person name="Debuchy R."/>
            <person name="Gladieux P."/>
            <person name="Thoren M.H."/>
            <person name="Johannesson H."/>
        </authorList>
    </citation>
    <scope>NUCLEOTIDE SEQUENCE</scope>
    <source>
        <strain evidence="7">PSN293</strain>
    </source>
</reference>
<keyword evidence="4" id="KW-0378">Hydrolase</keyword>
<evidence type="ECO:0000256" key="3">
    <source>
        <dbReference type="ARBA" id="ARBA00022723"/>
    </source>
</evidence>
<dbReference type="SUPFAM" id="SSF56655">
    <property type="entry name" value="Carbohydrate phosphatase"/>
    <property type="match status" value="1"/>
</dbReference>
<proteinExistence type="inferred from homology"/>
<gene>
    <name evidence="7" type="ORF">QBC37DRAFT_36952</name>
</gene>
<comment type="cofactor">
    <cofactor evidence="1 6">
        <name>Mg(2+)</name>
        <dbReference type="ChEBI" id="CHEBI:18420"/>
    </cofactor>
</comment>
<dbReference type="PROSITE" id="PS00629">
    <property type="entry name" value="IMP_1"/>
    <property type="match status" value="1"/>
</dbReference>
<dbReference type="InterPro" id="IPR000760">
    <property type="entry name" value="Inositol_monophosphatase-like"/>
</dbReference>
<dbReference type="PANTHER" id="PTHR43200">
    <property type="entry name" value="PHOSPHATASE"/>
    <property type="match status" value="1"/>
</dbReference>
<dbReference type="Gene3D" id="3.30.540.10">
    <property type="entry name" value="Fructose-1,6-Bisphosphatase, subunit A, domain 1"/>
    <property type="match status" value="1"/>
</dbReference>
<dbReference type="GO" id="GO:0046872">
    <property type="term" value="F:metal ion binding"/>
    <property type="evidence" value="ECO:0007669"/>
    <property type="project" value="UniProtKB-KW"/>
</dbReference>
<evidence type="ECO:0000256" key="1">
    <source>
        <dbReference type="ARBA" id="ARBA00001946"/>
    </source>
</evidence>
<dbReference type="PANTHER" id="PTHR43200:SF2">
    <property type="entry name" value="3'(2'),5'-BISPHOSPHATE NUCLEOTIDASE"/>
    <property type="match status" value="1"/>
</dbReference>
<evidence type="ECO:0000313" key="8">
    <source>
        <dbReference type="Proteomes" id="UP001301769"/>
    </source>
</evidence>
<protein>
    <recommendedName>
        <fullName evidence="9">3'(2'),5'-bisphosphate nucleotidase</fullName>
    </recommendedName>
</protein>
<evidence type="ECO:0000313" key="7">
    <source>
        <dbReference type="EMBL" id="KAK4210246.1"/>
    </source>
</evidence>
<dbReference type="GO" id="GO:0008441">
    <property type="term" value="F:3'(2'),5'-bisphosphate nucleotidase activity"/>
    <property type="evidence" value="ECO:0007669"/>
    <property type="project" value="TreeGrafter"/>
</dbReference>
<dbReference type="InterPro" id="IPR020583">
    <property type="entry name" value="Inositol_monoP_metal-BS"/>
</dbReference>
<name>A0AAN7B2F3_9PEZI</name>
<feature type="binding site" evidence="6">
    <location>
        <position position="174"/>
    </location>
    <ligand>
        <name>Mg(2+)</name>
        <dbReference type="ChEBI" id="CHEBI:18420"/>
        <label>1</label>
        <note>catalytic</note>
    </ligand>
</feature>
<dbReference type="Proteomes" id="UP001301769">
    <property type="component" value="Unassembled WGS sequence"/>
</dbReference>
<keyword evidence="5 6" id="KW-0460">Magnesium</keyword>
<organism evidence="7 8">
    <name type="scientific">Rhypophila decipiens</name>
    <dbReference type="NCBI Taxonomy" id="261697"/>
    <lineage>
        <taxon>Eukaryota</taxon>
        <taxon>Fungi</taxon>
        <taxon>Dikarya</taxon>
        <taxon>Ascomycota</taxon>
        <taxon>Pezizomycotina</taxon>
        <taxon>Sordariomycetes</taxon>
        <taxon>Sordariomycetidae</taxon>
        <taxon>Sordariales</taxon>
        <taxon>Naviculisporaceae</taxon>
        <taxon>Rhypophila</taxon>
    </lineage>
</organism>
<reference evidence="7" key="1">
    <citation type="journal article" date="2023" name="Mol. Phylogenet. Evol.">
        <title>Genome-scale phylogeny and comparative genomics of the fungal order Sordariales.</title>
        <authorList>
            <person name="Hensen N."/>
            <person name="Bonometti L."/>
            <person name="Westerberg I."/>
            <person name="Brannstrom I.O."/>
            <person name="Guillou S."/>
            <person name="Cros-Aarteil S."/>
            <person name="Calhoun S."/>
            <person name="Haridas S."/>
            <person name="Kuo A."/>
            <person name="Mondo S."/>
            <person name="Pangilinan J."/>
            <person name="Riley R."/>
            <person name="LaButti K."/>
            <person name="Andreopoulos B."/>
            <person name="Lipzen A."/>
            <person name="Chen C."/>
            <person name="Yan M."/>
            <person name="Daum C."/>
            <person name="Ng V."/>
            <person name="Clum A."/>
            <person name="Steindorff A."/>
            <person name="Ohm R.A."/>
            <person name="Martin F."/>
            <person name="Silar P."/>
            <person name="Natvig D.O."/>
            <person name="Lalanne C."/>
            <person name="Gautier V."/>
            <person name="Ament-Velasquez S.L."/>
            <person name="Kruys A."/>
            <person name="Hutchinson M.I."/>
            <person name="Powell A.J."/>
            <person name="Barry K."/>
            <person name="Miller A.N."/>
            <person name="Grigoriev I.V."/>
            <person name="Debuchy R."/>
            <person name="Gladieux P."/>
            <person name="Hiltunen Thoren M."/>
            <person name="Johannesson H."/>
        </authorList>
    </citation>
    <scope>NUCLEOTIDE SEQUENCE</scope>
    <source>
        <strain evidence="7">PSN293</strain>
    </source>
</reference>
<dbReference type="CDD" id="cd01517">
    <property type="entry name" value="PAP_phosphatase"/>
    <property type="match status" value="1"/>
</dbReference>
<dbReference type="AlphaFoldDB" id="A0AAN7B2F3"/>
<feature type="binding site" evidence="6">
    <location>
        <position position="99"/>
    </location>
    <ligand>
        <name>Mg(2+)</name>
        <dbReference type="ChEBI" id="CHEBI:18420"/>
        <label>1</label>
        <note>catalytic</note>
    </ligand>
</feature>
<evidence type="ECO:0008006" key="9">
    <source>
        <dbReference type="Google" id="ProtNLM"/>
    </source>
</evidence>
<feature type="binding site" evidence="6">
    <location>
        <position position="177"/>
    </location>
    <ligand>
        <name>Mg(2+)</name>
        <dbReference type="ChEBI" id="CHEBI:18420"/>
        <label>1</label>
        <note>catalytic</note>
    </ligand>
</feature>
<evidence type="ECO:0000256" key="4">
    <source>
        <dbReference type="ARBA" id="ARBA00022801"/>
    </source>
</evidence>
<evidence type="ECO:0000256" key="5">
    <source>
        <dbReference type="ARBA" id="ARBA00022842"/>
    </source>
</evidence>
<dbReference type="InterPro" id="IPR051090">
    <property type="entry name" value="Inositol_monoP_superfamily"/>
</dbReference>
<dbReference type="GO" id="GO:0000103">
    <property type="term" value="P:sulfate assimilation"/>
    <property type="evidence" value="ECO:0007669"/>
    <property type="project" value="TreeGrafter"/>
</dbReference>
<feature type="binding site" evidence="6">
    <location>
        <position position="361"/>
    </location>
    <ligand>
        <name>Mg(2+)</name>
        <dbReference type="ChEBI" id="CHEBI:18420"/>
        <label>1</label>
        <note>catalytic</note>
    </ligand>
</feature>
<accession>A0AAN7B2F3</accession>
<comment type="similarity">
    <text evidence="2">Belongs to the inositol monophosphatase superfamily.</text>
</comment>
<sequence length="426" mass="46346">MTVKNMRRFENGNQVEYARERRMAERAVHRASILTKRAVTLTPSYWASSPVSPCPSRKLSNGEISKSDASPVTAADFAAQALLISAIHGAFPADSFVGEEDADSLRQDPLLAIQVFDFVRQYANVKFYPADGQAVYPDDEEELYTPSSIEEMLHIIDLGGRGKGGRTGRFWALDPIDGTATFVKGQQYAVSLALIEEGKEVVGVLGCPNLKLPEDGSLVTETSVDHDSVGLLLSAVKGQGAWVRPMGWEGSKLRVAQPIDSLHRHGRTPPKTARNGHMAAGTDAPLKLSDLHFIDSSISTATLSDKVHKIAAACGVSSPFTELYSSHVRYIALILGGREAVQVRFPRHSSQLKKASMCIWDHAGAQLIYAESRNGNGKVTDLYGKEIDFGTGRKMSGNWGILTCDESVHAQLLELVGHMLEEEGSR</sequence>
<feature type="binding site" evidence="6">
    <location>
        <position position="176"/>
    </location>
    <ligand>
        <name>Mg(2+)</name>
        <dbReference type="ChEBI" id="CHEBI:18420"/>
        <label>1</label>
        <note>catalytic</note>
    </ligand>
</feature>
<dbReference type="EMBL" id="MU858180">
    <property type="protein sequence ID" value="KAK4210246.1"/>
    <property type="molecule type" value="Genomic_DNA"/>
</dbReference>
<keyword evidence="3 6" id="KW-0479">Metal-binding</keyword>
<keyword evidence="8" id="KW-1185">Reference proteome</keyword>
<dbReference type="Gene3D" id="3.40.190.80">
    <property type="match status" value="1"/>
</dbReference>